<keyword evidence="1" id="KW-0812">Transmembrane</keyword>
<accession>A0A195EWG8</accession>
<evidence type="ECO:0000313" key="3">
    <source>
        <dbReference type="Proteomes" id="UP000078541"/>
    </source>
</evidence>
<dbReference type="AlphaFoldDB" id="A0A195EWG8"/>
<evidence type="ECO:0000256" key="1">
    <source>
        <dbReference type="SAM" id="Phobius"/>
    </source>
</evidence>
<feature type="transmembrane region" description="Helical" evidence="1">
    <location>
        <begin position="38"/>
        <end position="56"/>
    </location>
</feature>
<dbReference type="EMBL" id="KQ981948">
    <property type="protein sequence ID" value="KYN32578.1"/>
    <property type="molecule type" value="Genomic_DNA"/>
</dbReference>
<keyword evidence="1" id="KW-1133">Transmembrane helix</keyword>
<protein>
    <recommendedName>
        <fullName evidence="4">THAP domain-containing protein 9</fullName>
    </recommendedName>
</protein>
<reference evidence="2 3" key="1">
    <citation type="submission" date="2016-03" db="EMBL/GenBank/DDBJ databases">
        <title>Trachymyrmex septentrionalis WGS genome.</title>
        <authorList>
            <person name="Nygaard S."/>
            <person name="Hu H."/>
            <person name="Boomsma J."/>
            <person name="Zhang G."/>
        </authorList>
    </citation>
    <scope>NUCLEOTIDE SEQUENCE [LARGE SCALE GENOMIC DNA]</scope>
    <source>
        <strain evidence="2">Tsep2-gDNA-1</strain>
        <tissue evidence="2">Whole body</tissue>
    </source>
</reference>
<feature type="non-terminal residue" evidence="2">
    <location>
        <position position="1"/>
    </location>
</feature>
<dbReference type="Proteomes" id="UP000078541">
    <property type="component" value="Unassembled WGS sequence"/>
</dbReference>
<evidence type="ECO:0000313" key="2">
    <source>
        <dbReference type="EMBL" id="KYN32578.1"/>
    </source>
</evidence>
<sequence length="121" mass="14231">LKVEGFTNLGKYTPKHFFSDFPHLIKCLRNFFTKHTRYQGILLKHWIVIFFSILLFQRFFGMMRDCCGSYVLSYVTGYVARKGPRFTKFLENKQAVVCDMPENVDVRINDAIPNSHQLILC</sequence>
<organism evidence="2 3">
    <name type="scientific">Trachymyrmex septentrionalis</name>
    <dbReference type="NCBI Taxonomy" id="34720"/>
    <lineage>
        <taxon>Eukaryota</taxon>
        <taxon>Metazoa</taxon>
        <taxon>Ecdysozoa</taxon>
        <taxon>Arthropoda</taxon>
        <taxon>Hexapoda</taxon>
        <taxon>Insecta</taxon>
        <taxon>Pterygota</taxon>
        <taxon>Neoptera</taxon>
        <taxon>Endopterygota</taxon>
        <taxon>Hymenoptera</taxon>
        <taxon>Apocrita</taxon>
        <taxon>Aculeata</taxon>
        <taxon>Formicoidea</taxon>
        <taxon>Formicidae</taxon>
        <taxon>Myrmicinae</taxon>
        <taxon>Trachymyrmex</taxon>
    </lineage>
</organism>
<gene>
    <name evidence="2" type="ORF">ALC56_13059</name>
</gene>
<keyword evidence="1" id="KW-0472">Membrane</keyword>
<evidence type="ECO:0008006" key="4">
    <source>
        <dbReference type="Google" id="ProtNLM"/>
    </source>
</evidence>
<keyword evidence="3" id="KW-1185">Reference proteome</keyword>
<proteinExistence type="predicted"/>
<name>A0A195EWG8_9HYME</name>